<dbReference type="PROSITE" id="PS51257">
    <property type="entry name" value="PROKAR_LIPOPROTEIN"/>
    <property type="match status" value="1"/>
</dbReference>
<dbReference type="EMBL" id="JPMI01000079">
    <property type="protein sequence ID" value="KFA92775.1"/>
    <property type="molecule type" value="Genomic_DNA"/>
</dbReference>
<protein>
    <recommendedName>
        <fullName evidence="4">Lipoprotein</fullName>
    </recommendedName>
</protein>
<evidence type="ECO:0008006" key="4">
    <source>
        <dbReference type="Google" id="ProtNLM"/>
    </source>
</evidence>
<keyword evidence="1" id="KW-0732">Signal</keyword>
<comment type="caution">
    <text evidence="2">The sequence shown here is derived from an EMBL/GenBank/DDBJ whole genome shotgun (WGS) entry which is preliminary data.</text>
</comment>
<sequence length="115" mass="12323">MRKSGWMLAPLAAAVLLGGCRSTACEDLAAAYAEVARKSQACVEQAPLPAFEAGRCEQNLQECDGEDLERLQAQVECYERLGTCQLEQQEPFFQALTACDSGGNALSNACEAAIF</sequence>
<dbReference type="RefSeq" id="WP_043394098.1">
    <property type="nucleotide sequence ID" value="NZ_JPMI01000079.1"/>
</dbReference>
<evidence type="ECO:0000313" key="2">
    <source>
        <dbReference type="EMBL" id="KFA92775.1"/>
    </source>
</evidence>
<feature type="signal peptide" evidence="1">
    <location>
        <begin position="1"/>
        <end position="24"/>
    </location>
</feature>
<proteinExistence type="predicted"/>
<gene>
    <name evidence="2" type="ORF">Q664_13015</name>
</gene>
<feature type="chain" id="PRO_5001781796" description="Lipoprotein" evidence="1">
    <location>
        <begin position="25"/>
        <end position="115"/>
    </location>
</feature>
<reference evidence="2 3" key="1">
    <citation type="submission" date="2014-07" db="EMBL/GenBank/DDBJ databases">
        <title>Draft Genome Sequence of Gephyronic Acid Producer, Cystobacter violaceus Strain Cb vi76.</title>
        <authorList>
            <person name="Stevens D.C."/>
            <person name="Young J."/>
            <person name="Carmichael R."/>
            <person name="Tan J."/>
            <person name="Taylor R.E."/>
        </authorList>
    </citation>
    <scope>NUCLEOTIDE SEQUENCE [LARGE SCALE GENOMIC DNA]</scope>
    <source>
        <strain evidence="2 3">Cb vi76</strain>
    </source>
</reference>
<accession>A0A084SWE0</accession>
<evidence type="ECO:0000256" key="1">
    <source>
        <dbReference type="SAM" id="SignalP"/>
    </source>
</evidence>
<name>A0A084SWE0_9BACT</name>
<dbReference type="Proteomes" id="UP000028547">
    <property type="component" value="Unassembled WGS sequence"/>
</dbReference>
<organism evidence="2 3">
    <name type="scientific">Archangium violaceum Cb vi76</name>
    <dbReference type="NCBI Taxonomy" id="1406225"/>
    <lineage>
        <taxon>Bacteria</taxon>
        <taxon>Pseudomonadati</taxon>
        <taxon>Myxococcota</taxon>
        <taxon>Myxococcia</taxon>
        <taxon>Myxococcales</taxon>
        <taxon>Cystobacterineae</taxon>
        <taxon>Archangiaceae</taxon>
        <taxon>Archangium</taxon>
    </lineage>
</organism>
<dbReference type="AlphaFoldDB" id="A0A084SWE0"/>
<evidence type="ECO:0000313" key="3">
    <source>
        <dbReference type="Proteomes" id="UP000028547"/>
    </source>
</evidence>